<protein>
    <recommendedName>
        <fullName evidence="5">DUF3558 domain-containing protein</fullName>
    </recommendedName>
</protein>
<dbReference type="RefSeq" id="WP_190266941.1">
    <property type="nucleotide sequence ID" value="NZ_BAABAD010000004.1"/>
</dbReference>
<dbReference type="Proteomes" id="UP000602395">
    <property type="component" value="Unassembled WGS sequence"/>
</dbReference>
<evidence type="ECO:0000256" key="1">
    <source>
        <dbReference type="SAM" id="MobiDB-lite"/>
    </source>
</evidence>
<proteinExistence type="predicted"/>
<evidence type="ECO:0000313" key="3">
    <source>
        <dbReference type="EMBL" id="MBD1320221.1"/>
    </source>
</evidence>
<evidence type="ECO:0000313" key="4">
    <source>
        <dbReference type="Proteomes" id="UP000602395"/>
    </source>
</evidence>
<evidence type="ECO:0008006" key="5">
    <source>
        <dbReference type="Google" id="ProtNLM"/>
    </source>
</evidence>
<feature type="compositionally biased region" description="Low complexity" evidence="1">
    <location>
        <begin position="33"/>
        <end position="43"/>
    </location>
</feature>
<comment type="caution">
    <text evidence="3">The sequence shown here is derived from an EMBL/GenBank/DDBJ whole genome shotgun (WGS) entry which is preliminary data.</text>
</comment>
<keyword evidence="2" id="KW-0732">Signal</keyword>
<feature type="chain" id="PRO_5046068893" description="DUF3558 domain-containing protein" evidence="2">
    <location>
        <begin position="23"/>
        <end position="143"/>
    </location>
</feature>
<sequence length="143" mass="14260">MSSSLQRISLAVLAGFAGVALAACGGEQEATSSSETSAATISENPNASVVGGPKPVSPTTSVADDHAGHTQCGITKGPDGSLRILILQGDVSCDTVQQVATQYSPKIATGQPQQVSGWQCGPSETAGILASCSKGDQEFGLAP</sequence>
<dbReference type="PROSITE" id="PS51257">
    <property type="entry name" value="PROKAR_LIPOPROTEIN"/>
    <property type="match status" value="1"/>
</dbReference>
<dbReference type="EMBL" id="JACWMS010000002">
    <property type="protein sequence ID" value="MBD1320221.1"/>
    <property type="molecule type" value="Genomic_DNA"/>
</dbReference>
<reference evidence="3 4" key="1">
    <citation type="submission" date="2020-09" db="EMBL/GenBank/DDBJ databases">
        <title>Novel species in genus Gordonia.</title>
        <authorList>
            <person name="Zhang G."/>
        </authorList>
    </citation>
    <scope>NUCLEOTIDE SEQUENCE [LARGE SCALE GENOMIC DNA]</scope>
    <source>
        <strain evidence="3 4">ON-33</strain>
    </source>
</reference>
<organism evidence="3 4">
    <name type="scientific">Gordonia hankookensis</name>
    <dbReference type="NCBI Taxonomy" id="589403"/>
    <lineage>
        <taxon>Bacteria</taxon>
        <taxon>Bacillati</taxon>
        <taxon>Actinomycetota</taxon>
        <taxon>Actinomycetes</taxon>
        <taxon>Mycobacteriales</taxon>
        <taxon>Gordoniaceae</taxon>
        <taxon>Gordonia</taxon>
    </lineage>
</organism>
<name>A0ABR7WCE1_9ACTN</name>
<keyword evidence="4" id="KW-1185">Reference proteome</keyword>
<accession>A0ABR7WCE1</accession>
<gene>
    <name evidence="3" type="ORF">IDF66_11540</name>
</gene>
<evidence type="ECO:0000256" key="2">
    <source>
        <dbReference type="SAM" id="SignalP"/>
    </source>
</evidence>
<feature type="signal peptide" evidence="2">
    <location>
        <begin position="1"/>
        <end position="22"/>
    </location>
</feature>
<feature type="region of interest" description="Disordered" evidence="1">
    <location>
        <begin position="33"/>
        <end position="74"/>
    </location>
</feature>